<evidence type="ECO:0000256" key="6">
    <source>
        <dbReference type="ARBA" id="ARBA00022692"/>
    </source>
</evidence>
<protein>
    <recommendedName>
        <fullName evidence="10">Phosphate transport system permease protein</fullName>
    </recommendedName>
</protein>
<evidence type="ECO:0000259" key="11">
    <source>
        <dbReference type="PROSITE" id="PS50928"/>
    </source>
</evidence>
<evidence type="ECO:0000256" key="4">
    <source>
        <dbReference type="ARBA" id="ARBA00022475"/>
    </source>
</evidence>
<keyword evidence="6 9" id="KW-0812">Transmembrane</keyword>
<keyword evidence="8 9" id="KW-0472">Membrane</keyword>
<dbReference type="NCBIfam" id="TIGR02138">
    <property type="entry name" value="phosphate_pstC"/>
    <property type="match status" value="1"/>
</dbReference>
<name>A0A5D0MIH8_9BACT</name>
<evidence type="ECO:0000256" key="7">
    <source>
        <dbReference type="ARBA" id="ARBA00022989"/>
    </source>
</evidence>
<sequence length="286" mass="30578">MNHIKEKIFKYTTLIAALFSIIFLFGIIISIFTQGIPAFSEIGIFDFIFGTEWNPTHIEPSFGIAGLIVSSLLVTTIALVFAVPLGVGAALYISEIANKKFKEILKPVIELLAGIPSVIYGLFGMTVLAPFVRELFGVPIGLNAFTAGIILAIMVIPIIASISEDAINSVPNELREASLALGANNWETITKVVLPASKSGVITSIILGFGRAIGETMVVLMVAGGSIGFPDSIFDPVRPMTSSIAAEMGEATLGSLHFHSLFAIGIILFIITFISNLITHIIKEKK</sequence>
<accession>A0A5D0MIH8</accession>
<evidence type="ECO:0000256" key="2">
    <source>
        <dbReference type="ARBA" id="ARBA00007069"/>
    </source>
</evidence>
<comment type="function">
    <text evidence="10">Part of the binding-protein-dependent transport system for phosphate; probably responsible for the translocation of the substrate across the membrane.</text>
</comment>
<feature type="transmembrane region" description="Helical" evidence="9">
    <location>
        <begin position="258"/>
        <end position="278"/>
    </location>
</feature>
<evidence type="ECO:0000256" key="8">
    <source>
        <dbReference type="ARBA" id="ARBA00023136"/>
    </source>
</evidence>
<dbReference type="GO" id="GO:0006817">
    <property type="term" value="P:phosphate ion transport"/>
    <property type="evidence" value="ECO:0007669"/>
    <property type="project" value="UniProtKB-KW"/>
</dbReference>
<dbReference type="AlphaFoldDB" id="A0A5D0MIH8"/>
<dbReference type="Proteomes" id="UP000324143">
    <property type="component" value="Unassembled WGS sequence"/>
</dbReference>
<keyword evidence="5 10" id="KW-0592">Phosphate transport</keyword>
<feature type="transmembrane region" description="Helical" evidence="9">
    <location>
        <begin position="62"/>
        <end position="87"/>
    </location>
</feature>
<keyword evidence="7 9" id="KW-1133">Transmembrane helix</keyword>
<evidence type="ECO:0000256" key="9">
    <source>
        <dbReference type="RuleBase" id="RU363032"/>
    </source>
</evidence>
<feature type="transmembrane region" description="Helical" evidence="9">
    <location>
        <begin position="108"/>
        <end position="132"/>
    </location>
</feature>
<dbReference type="CDD" id="cd06261">
    <property type="entry name" value="TM_PBP2"/>
    <property type="match status" value="1"/>
</dbReference>
<evidence type="ECO:0000256" key="10">
    <source>
        <dbReference type="RuleBase" id="RU363054"/>
    </source>
</evidence>
<dbReference type="InterPro" id="IPR000515">
    <property type="entry name" value="MetI-like"/>
</dbReference>
<dbReference type="GO" id="GO:0005315">
    <property type="term" value="F:phosphate transmembrane transporter activity"/>
    <property type="evidence" value="ECO:0007669"/>
    <property type="project" value="InterPro"/>
</dbReference>
<proteinExistence type="inferred from homology"/>
<keyword evidence="3 9" id="KW-0813">Transport</keyword>
<feature type="transmembrane region" description="Helical" evidence="9">
    <location>
        <begin position="12"/>
        <end position="32"/>
    </location>
</feature>
<comment type="subcellular location">
    <subcellularLocation>
        <location evidence="1 9">Cell membrane</location>
        <topology evidence="1 9">Multi-pass membrane protein</topology>
    </subcellularLocation>
</comment>
<dbReference type="Pfam" id="PF00528">
    <property type="entry name" value="BPD_transp_1"/>
    <property type="match status" value="1"/>
</dbReference>
<dbReference type="InterPro" id="IPR011864">
    <property type="entry name" value="Phosphate_PstC"/>
</dbReference>
<reference evidence="12" key="1">
    <citation type="submission" date="2019-08" db="EMBL/GenBank/DDBJ databases">
        <title>Genomic characterization of a novel candidate phylum (ARYD3) from a high temperature, high salinity tertiary oil reservoir in north central Oklahoma, USA.</title>
        <authorList>
            <person name="Youssef N.H."/>
            <person name="Yadav A."/>
            <person name="Elshahed M.S."/>
        </authorList>
    </citation>
    <scope>NUCLEOTIDE SEQUENCE [LARGE SCALE GENOMIC DNA]</scope>
    <source>
        <strain evidence="12">ARYD3</strain>
    </source>
</reference>
<feature type="transmembrane region" description="Helical" evidence="9">
    <location>
        <begin position="138"/>
        <end position="160"/>
    </location>
</feature>
<dbReference type="PANTHER" id="PTHR30425:SF1">
    <property type="entry name" value="PHOSPHATE TRANSPORT SYSTEM PERMEASE PROTEIN PSTC"/>
    <property type="match status" value="1"/>
</dbReference>
<feature type="domain" description="ABC transmembrane type-1" evidence="11">
    <location>
        <begin position="68"/>
        <end position="279"/>
    </location>
</feature>
<comment type="caution">
    <text evidence="12">The sequence shown here is derived from an EMBL/GenBank/DDBJ whole genome shotgun (WGS) entry which is preliminary data.</text>
</comment>
<organism evidence="12 13">
    <name type="scientific">Candidatus Mcinerneyibacterium aminivorans</name>
    <dbReference type="NCBI Taxonomy" id="2703815"/>
    <lineage>
        <taxon>Bacteria</taxon>
        <taxon>Candidatus Macinerneyibacteriota</taxon>
        <taxon>Candidatus Mcinerneyibacteria</taxon>
        <taxon>Candidatus Mcinerneyibacteriales</taxon>
        <taxon>Candidatus Mcinerneyibacteriaceae</taxon>
        <taxon>Candidatus Mcinerneyibacterium</taxon>
    </lineage>
</organism>
<dbReference type="InterPro" id="IPR035906">
    <property type="entry name" value="MetI-like_sf"/>
</dbReference>
<dbReference type="PANTHER" id="PTHR30425">
    <property type="entry name" value="PHOSPHATE TRANSPORT SYSTEM PERMEASE PROTEIN PST"/>
    <property type="match status" value="1"/>
</dbReference>
<evidence type="ECO:0000313" key="13">
    <source>
        <dbReference type="Proteomes" id="UP000324143"/>
    </source>
</evidence>
<comment type="similarity">
    <text evidence="2 10">Belongs to the binding-protein-dependent transport system permease family. CysTW subfamily.</text>
</comment>
<keyword evidence="4 10" id="KW-1003">Cell membrane</keyword>
<dbReference type="EMBL" id="VSIX01000003">
    <property type="protein sequence ID" value="TYB32192.1"/>
    <property type="molecule type" value="Genomic_DNA"/>
</dbReference>
<feature type="transmembrane region" description="Helical" evidence="9">
    <location>
        <begin position="205"/>
        <end position="229"/>
    </location>
</feature>
<dbReference type="InterPro" id="IPR051124">
    <property type="entry name" value="Phosphate_Transport_Permease"/>
</dbReference>
<evidence type="ECO:0000256" key="3">
    <source>
        <dbReference type="ARBA" id="ARBA00022448"/>
    </source>
</evidence>
<dbReference type="GO" id="GO:0005886">
    <property type="term" value="C:plasma membrane"/>
    <property type="evidence" value="ECO:0007669"/>
    <property type="project" value="UniProtKB-SubCell"/>
</dbReference>
<dbReference type="Gene3D" id="1.10.3720.10">
    <property type="entry name" value="MetI-like"/>
    <property type="match status" value="1"/>
</dbReference>
<evidence type="ECO:0000256" key="1">
    <source>
        <dbReference type="ARBA" id="ARBA00004651"/>
    </source>
</evidence>
<evidence type="ECO:0000313" key="12">
    <source>
        <dbReference type="EMBL" id="TYB32192.1"/>
    </source>
</evidence>
<evidence type="ECO:0000256" key="5">
    <source>
        <dbReference type="ARBA" id="ARBA00022592"/>
    </source>
</evidence>
<dbReference type="SUPFAM" id="SSF161098">
    <property type="entry name" value="MetI-like"/>
    <property type="match status" value="1"/>
</dbReference>
<dbReference type="PROSITE" id="PS50928">
    <property type="entry name" value="ABC_TM1"/>
    <property type="match status" value="1"/>
</dbReference>
<keyword evidence="13" id="KW-1185">Reference proteome</keyword>
<gene>
    <name evidence="12" type="primary">pstC</name>
    <name evidence="12" type="ORF">FXF47_00190</name>
</gene>